<keyword evidence="1" id="KW-1133">Transmembrane helix</keyword>
<comment type="caution">
    <text evidence="2">The sequence shown here is derived from an EMBL/GenBank/DDBJ whole genome shotgun (WGS) entry which is preliminary data.</text>
</comment>
<dbReference type="Proteomes" id="UP001324115">
    <property type="component" value="Unassembled WGS sequence"/>
</dbReference>
<keyword evidence="1" id="KW-0812">Transmembrane</keyword>
<reference evidence="2 3" key="1">
    <citation type="journal article" date="2023" name="G3 (Bethesda)">
        <title>A haplotype-resolved chromosome-scale genome for Quercus rubra L. provides insights into the genetics of adaptive traits for red oak species.</title>
        <authorList>
            <person name="Kapoor B."/>
            <person name="Jenkins J."/>
            <person name="Schmutz J."/>
            <person name="Zhebentyayeva T."/>
            <person name="Kuelheim C."/>
            <person name="Coggeshall M."/>
            <person name="Heim C."/>
            <person name="Lasky J.R."/>
            <person name="Leites L."/>
            <person name="Islam-Faridi N."/>
            <person name="Romero-Severson J."/>
            <person name="DeLeo V.L."/>
            <person name="Lucas S.M."/>
            <person name="Lazic D."/>
            <person name="Gailing O."/>
            <person name="Carlson J."/>
            <person name="Staton M."/>
        </authorList>
    </citation>
    <scope>NUCLEOTIDE SEQUENCE [LARGE SCALE GENOMIC DNA]</scope>
    <source>
        <strain evidence="2">Pseudo-F2</strain>
    </source>
</reference>
<organism evidence="2 3">
    <name type="scientific">Quercus rubra</name>
    <name type="common">Northern red oak</name>
    <name type="synonym">Quercus borealis</name>
    <dbReference type="NCBI Taxonomy" id="3512"/>
    <lineage>
        <taxon>Eukaryota</taxon>
        <taxon>Viridiplantae</taxon>
        <taxon>Streptophyta</taxon>
        <taxon>Embryophyta</taxon>
        <taxon>Tracheophyta</taxon>
        <taxon>Spermatophyta</taxon>
        <taxon>Magnoliopsida</taxon>
        <taxon>eudicotyledons</taxon>
        <taxon>Gunneridae</taxon>
        <taxon>Pentapetalae</taxon>
        <taxon>rosids</taxon>
        <taxon>fabids</taxon>
        <taxon>Fagales</taxon>
        <taxon>Fagaceae</taxon>
        <taxon>Quercus</taxon>
    </lineage>
</organism>
<sequence length="99" mass="11291">MLLLAYSHILSPSQSYLPHPHAYLHLCSDSPLFLVDEANPQLFNGFCESLFSSSSKIFQILLFVTQIQVFLLSLFLFSILIFFFLITGIVNLMVILILH</sequence>
<keyword evidence="1" id="KW-0472">Membrane</keyword>
<dbReference type="EMBL" id="JAXUIC010000004">
    <property type="protein sequence ID" value="KAK4593498.1"/>
    <property type="molecule type" value="Genomic_DNA"/>
</dbReference>
<evidence type="ECO:0000313" key="3">
    <source>
        <dbReference type="Proteomes" id="UP001324115"/>
    </source>
</evidence>
<protein>
    <submittedName>
        <fullName evidence="2">Uncharacterized protein</fullName>
    </submittedName>
</protein>
<name>A0AAN7ITF1_QUERU</name>
<evidence type="ECO:0000256" key="1">
    <source>
        <dbReference type="SAM" id="Phobius"/>
    </source>
</evidence>
<keyword evidence="3" id="KW-1185">Reference proteome</keyword>
<feature type="transmembrane region" description="Helical" evidence="1">
    <location>
        <begin position="69"/>
        <end position="98"/>
    </location>
</feature>
<dbReference type="AlphaFoldDB" id="A0AAN7ITF1"/>
<gene>
    <name evidence="2" type="ORF">RGQ29_017565</name>
</gene>
<evidence type="ECO:0000313" key="2">
    <source>
        <dbReference type="EMBL" id="KAK4593498.1"/>
    </source>
</evidence>
<accession>A0AAN7ITF1</accession>
<proteinExistence type="predicted"/>